<gene>
    <name evidence="3" type="ORF">VCB98_04445</name>
</gene>
<dbReference type="GO" id="GO:0030288">
    <property type="term" value="C:outer membrane-bounded periplasmic space"/>
    <property type="evidence" value="ECO:0007669"/>
    <property type="project" value="TreeGrafter"/>
</dbReference>
<evidence type="ECO:0000313" key="3">
    <source>
        <dbReference type="EMBL" id="MEA5445068.1"/>
    </source>
</evidence>
<accession>A0AAP6JDM8</accession>
<protein>
    <submittedName>
        <fullName evidence="3">Extracellular solute-binding protein</fullName>
    </submittedName>
</protein>
<dbReference type="Pfam" id="PF13531">
    <property type="entry name" value="SBP_bac_11"/>
    <property type="match status" value="1"/>
</dbReference>
<organism evidence="3 4">
    <name type="scientific">Natronospira elongata</name>
    <dbReference type="NCBI Taxonomy" id="3110268"/>
    <lineage>
        <taxon>Bacteria</taxon>
        <taxon>Pseudomonadati</taxon>
        <taxon>Pseudomonadota</taxon>
        <taxon>Gammaproteobacteria</taxon>
        <taxon>Natronospirales</taxon>
        <taxon>Natronospiraceae</taxon>
        <taxon>Natronospira</taxon>
    </lineage>
</organism>
<reference evidence="3 4" key="1">
    <citation type="submission" date="2023-12" db="EMBL/GenBank/DDBJ databases">
        <title>Whole-genome sequencing of halo(alkali)philic microorganisms from hypersaline lakes.</title>
        <authorList>
            <person name="Sorokin D.Y."/>
            <person name="Merkel A.Y."/>
            <person name="Messina E."/>
            <person name="Yakimov M."/>
        </authorList>
    </citation>
    <scope>NUCLEOTIDE SEQUENCE [LARGE SCALE GENOMIC DNA]</scope>
    <source>
        <strain evidence="3 4">AB-CW1</strain>
    </source>
</reference>
<dbReference type="PANTHER" id="PTHR30006:SF2">
    <property type="entry name" value="ABC TRANSPORTER SUBSTRATE-BINDING PROTEIN"/>
    <property type="match status" value="1"/>
</dbReference>
<keyword evidence="1 2" id="KW-0732">Signal</keyword>
<dbReference type="SUPFAM" id="SSF53850">
    <property type="entry name" value="Periplasmic binding protein-like II"/>
    <property type="match status" value="1"/>
</dbReference>
<dbReference type="GO" id="GO:0030976">
    <property type="term" value="F:thiamine pyrophosphate binding"/>
    <property type="evidence" value="ECO:0007669"/>
    <property type="project" value="TreeGrafter"/>
</dbReference>
<dbReference type="Proteomes" id="UP001302316">
    <property type="component" value="Unassembled WGS sequence"/>
</dbReference>
<proteinExistence type="predicted"/>
<dbReference type="EMBL" id="JAYGII010000006">
    <property type="protein sequence ID" value="MEA5445068.1"/>
    <property type="molecule type" value="Genomic_DNA"/>
</dbReference>
<dbReference type="AlphaFoldDB" id="A0AAP6JDM8"/>
<evidence type="ECO:0000313" key="4">
    <source>
        <dbReference type="Proteomes" id="UP001302316"/>
    </source>
</evidence>
<feature type="chain" id="PRO_5042936434" evidence="2">
    <location>
        <begin position="30"/>
        <end position="341"/>
    </location>
</feature>
<dbReference type="PANTHER" id="PTHR30006">
    <property type="entry name" value="THIAMINE-BINDING PERIPLASMIC PROTEIN-RELATED"/>
    <property type="match status" value="1"/>
</dbReference>
<evidence type="ECO:0000256" key="2">
    <source>
        <dbReference type="SAM" id="SignalP"/>
    </source>
</evidence>
<dbReference type="PROSITE" id="PS51257">
    <property type="entry name" value="PROKAR_LIPOPROTEIN"/>
    <property type="match status" value="1"/>
</dbReference>
<dbReference type="RefSeq" id="WP_346050699.1">
    <property type="nucleotide sequence ID" value="NZ_JAYGII010000006.1"/>
</dbReference>
<comment type="caution">
    <text evidence="3">The sequence shown here is derived from an EMBL/GenBank/DDBJ whole genome shotgun (WGS) entry which is preliminary data.</text>
</comment>
<evidence type="ECO:0000256" key="1">
    <source>
        <dbReference type="ARBA" id="ARBA00022729"/>
    </source>
</evidence>
<dbReference type="Gene3D" id="3.40.190.10">
    <property type="entry name" value="Periplasmic binding protein-like II"/>
    <property type="match status" value="2"/>
</dbReference>
<sequence>MSLPRHPLTATSLLLLLLLVIACSQQDQDETLVVYSAGPRVLAEQVAEAFESEKGVRVELFAATTGQVMARLEAERYRPRADVVVFASRSAAEALKQDGRLLAYPNPDWWEDSREEWHDPDQYYFATSAALVGMALRADKDENLDWATVFAGEGPGRVTMPSPSRSGSAGDFLVAYSLQRGEAAARDDFRAARQHGLIFSAANSQAISGLVVGTYDVILAAADYLIYRQIDAGADIRMHYPPSGSALVERPVAVLADTPVPQLARHFVDFYLSEAMQEAVAAQHLLPARTGVEPSALRRHAEAPATFDVDPVAAWEQQATILRRFQIRVERAEVIPAESTP</sequence>
<keyword evidence="4" id="KW-1185">Reference proteome</keyword>
<dbReference type="GO" id="GO:0030975">
    <property type="term" value="F:thiamine binding"/>
    <property type="evidence" value="ECO:0007669"/>
    <property type="project" value="TreeGrafter"/>
</dbReference>
<name>A0AAP6JDM8_9GAMM</name>
<feature type="signal peptide" evidence="2">
    <location>
        <begin position="1"/>
        <end position="29"/>
    </location>
</feature>
<dbReference type="GO" id="GO:0015888">
    <property type="term" value="P:thiamine transport"/>
    <property type="evidence" value="ECO:0007669"/>
    <property type="project" value="TreeGrafter"/>
</dbReference>